<proteinExistence type="predicted"/>
<reference evidence="1 2" key="1">
    <citation type="journal article" date="2012" name="J. Bacteriol.">
        <title>Genome sequence of the highly efficient arsenite-oxidizing bacterium Achromobacter arsenitoxydans SY8.</title>
        <authorList>
            <person name="Li X."/>
            <person name="Hu Y."/>
            <person name="Gong J."/>
            <person name="Lin Y."/>
            <person name="Johnstone L."/>
            <person name="Rensing C."/>
            <person name="Wang G."/>
        </authorList>
    </citation>
    <scope>NUCLEOTIDE SEQUENCE [LARGE SCALE GENOMIC DNA]</scope>
    <source>
        <strain evidence="1 2">SY8</strain>
    </source>
</reference>
<evidence type="ECO:0000313" key="2">
    <source>
        <dbReference type="Proteomes" id="UP000003113"/>
    </source>
</evidence>
<name>H0FAG0_9BURK</name>
<accession>H0FAG0</accession>
<evidence type="ECO:0000313" key="1">
    <source>
        <dbReference type="EMBL" id="EHK64791.1"/>
    </source>
</evidence>
<dbReference type="Proteomes" id="UP000003113">
    <property type="component" value="Unassembled WGS sequence"/>
</dbReference>
<dbReference type="AlphaFoldDB" id="H0FAG0"/>
<sequence>MCATIQIGSGCFFPVRKSKQFVANFACFDSAGDVIEQFSAIRESPTA</sequence>
<comment type="caution">
    <text evidence="1">The sequence shown here is derived from an EMBL/GenBank/DDBJ whole genome shotgun (WGS) entry which is preliminary data.</text>
</comment>
<organism evidence="1 2">
    <name type="scientific">Achromobacter arsenitoxydans SY8</name>
    <dbReference type="NCBI Taxonomy" id="477184"/>
    <lineage>
        <taxon>Bacteria</taxon>
        <taxon>Pseudomonadati</taxon>
        <taxon>Pseudomonadota</taxon>
        <taxon>Betaproteobacteria</taxon>
        <taxon>Burkholderiales</taxon>
        <taxon>Alcaligenaceae</taxon>
        <taxon>Achromobacter</taxon>
    </lineage>
</organism>
<keyword evidence="2" id="KW-1185">Reference proteome</keyword>
<dbReference type="STRING" id="477184.KYC_18310"/>
<gene>
    <name evidence="1" type="ORF">KYC_18310</name>
</gene>
<protein>
    <submittedName>
        <fullName evidence="1">Uncharacterized protein</fullName>
    </submittedName>
</protein>
<dbReference type="EMBL" id="AGUF01000057">
    <property type="protein sequence ID" value="EHK64791.1"/>
    <property type="molecule type" value="Genomic_DNA"/>
</dbReference>